<dbReference type="PANTHER" id="PTHR30004">
    <property type="entry name" value="4-HYDROXYTHREONINE-4-PHOSPHATE DEHYDROGENASE"/>
    <property type="match status" value="1"/>
</dbReference>
<dbReference type="InterPro" id="IPR005255">
    <property type="entry name" value="PdxA_fam"/>
</dbReference>
<comment type="cofactor">
    <cofactor evidence="1">
        <name>a divalent metal cation</name>
        <dbReference type="ChEBI" id="CHEBI:60240"/>
    </cofactor>
</comment>
<sequence>MNYFGITAGDPCGVGPEVVLKALRRRPELIGRCVVFGSAPMLDWYRGRLEIETPLRLIDNAAQVQAGCINVVDPYPVPFEEITIGQVSPVGGRCAFLAVRTAIDWALARRIGCVVTAPLNKEAMRKAGYQYAGHTEIFGEFTHGESYAMLLWSESLKVIHATTHVSMREACDLVTGQREYDVIHLAHDTLRKAGYEKPRIAVAGLNAHAGEHGLFGREEIEQIAPAIERCRAEGLEVSGPLPPDTVFLRAHKGEFDLVVAQYHDQGHIPLKLLAFDAGVNVTVGLDVVRTSVDHGTAFDIAGRLIAREDSMLAAIDLGEKLAQ</sequence>
<evidence type="ECO:0000256" key="2">
    <source>
        <dbReference type="ARBA" id="ARBA00009464"/>
    </source>
</evidence>
<keyword evidence="8" id="KW-1185">Reference proteome</keyword>
<keyword evidence="5 7" id="KW-0560">Oxidoreductase</keyword>
<evidence type="ECO:0000313" key="8">
    <source>
        <dbReference type="Proteomes" id="UP000658131"/>
    </source>
</evidence>
<comment type="caution">
    <text evidence="7">The sequence shown here is derived from an EMBL/GenBank/DDBJ whole genome shotgun (WGS) entry which is preliminary data.</text>
</comment>
<dbReference type="RefSeq" id="WP_262400810.1">
    <property type="nucleotide sequence ID" value="NZ_JACRTB010000029.1"/>
</dbReference>
<evidence type="ECO:0000313" key="7">
    <source>
        <dbReference type="EMBL" id="MBC8577404.1"/>
    </source>
</evidence>
<evidence type="ECO:0000256" key="4">
    <source>
        <dbReference type="ARBA" id="ARBA00022723"/>
    </source>
</evidence>
<keyword evidence="4" id="KW-0479">Metal-binding</keyword>
<comment type="similarity">
    <text evidence="2">Belongs to the PdxA family. PdxA2 subfamily.</text>
</comment>
<keyword evidence="6" id="KW-0520">NAD</keyword>
<proteinExistence type="inferred from homology"/>
<dbReference type="Proteomes" id="UP000658131">
    <property type="component" value="Unassembled WGS sequence"/>
</dbReference>
<name>A0ABR7NM02_9FIRM</name>
<accession>A0ABR7NM02</accession>
<dbReference type="Pfam" id="PF04166">
    <property type="entry name" value="PdxA"/>
    <property type="match status" value="1"/>
</dbReference>
<evidence type="ECO:0000256" key="6">
    <source>
        <dbReference type="ARBA" id="ARBA00023027"/>
    </source>
</evidence>
<evidence type="ECO:0000256" key="5">
    <source>
        <dbReference type="ARBA" id="ARBA00023002"/>
    </source>
</evidence>
<dbReference type="NCBIfam" id="TIGR00557">
    <property type="entry name" value="pdxA"/>
    <property type="match status" value="1"/>
</dbReference>
<evidence type="ECO:0000256" key="3">
    <source>
        <dbReference type="ARBA" id="ARBA00011738"/>
    </source>
</evidence>
<gene>
    <name evidence="7" type="primary">pdxA</name>
    <name evidence="7" type="ORF">H8717_13435</name>
</gene>
<reference evidence="7 8" key="1">
    <citation type="submission" date="2020-08" db="EMBL/GenBank/DDBJ databases">
        <title>Genome public.</title>
        <authorList>
            <person name="Liu C."/>
            <person name="Sun Q."/>
        </authorList>
    </citation>
    <scope>NUCLEOTIDE SEQUENCE [LARGE SCALE GENOMIC DNA]</scope>
    <source>
        <strain evidence="7 8">BX1</strain>
    </source>
</reference>
<protein>
    <submittedName>
        <fullName evidence="7">4-hydroxythreonine-4-phosphate dehydrogenase PdxA</fullName>
        <ecNumber evidence="7">1.1.1.262</ecNumber>
    </submittedName>
</protein>
<evidence type="ECO:0000256" key="1">
    <source>
        <dbReference type="ARBA" id="ARBA00001968"/>
    </source>
</evidence>
<dbReference type="GO" id="GO:0050570">
    <property type="term" value="F:4-hydroxythreonine-4-phosphate dehydrogenase activity"/>
    <property type="evidence" value="ECO:0007669"/>
    <property type="project" value="UniProtKB-EC"/>
</dbReference>
<dbReference type="EMBL" id="JACRTB010000029">
    <property type="protein sequence ID" value="MBC8577404.1"/>
    <property type="molecule type" value="Genomic_DNA"/>
</dbReference>
<dbReference type="SUPFAM" id="SSF53659">
    <property type="entry name" value="Isocitrate/Isopropylmalate dehydrogenase-like"/>
    <property type="match status" value="1"/>
</dbReference>
<dbReference type="Gene3D" id="3.40.718.10">
    <property type="entry name" value="Isopropylmalate Dehydrogenase"/>
    <property type="match status" value="1"/>
</dbReference>
<dbReference type="PANTHER" id="PTHR30004:SF6">
    <property type="entry name" value="D-THREONATE 4-PHOSPHATE DEHYDROGENASE"/>
    <property type="match status" value="1"/>
</dbReference>
<organism evidence="7 8">
    <name type="scientific">Yanshouia hominis</name>
    <dbReference type="NCBI Taxonomy" id="2763673"/>
    <lineage>
        <taxon>Bacteria</taxon>
        <taxon>Bacillati</taxon>
        <taxon>Bacillota</taxon>
        <taxon>Clostridia</taxon>
        <taxon>Eubacteriales</taxon>
        <taxon>Oscillospiraceae</taxon>
        <taxon>Yanshouia</taxon>
    </lineage>
</organism>
<dbReference type="EC" id="1.1.1.262" evidence="7"/>
<comment type="subunit">
    <text evidence="3">Homodimer.</text>
</comment>